<dbReference type="InterPro" id="IPR016181">
    <property type="entry name" value="Acyl_CoA_acyltransferase"/>
</dbReference>
<dbReference type="GO" id="GO:0016747">
    <property type="term" value="F:acyltransferase activity, transferring groups other than amino-acyl groups"/>
    <property type="evidence" value="ECO:0007669"/>
    <property type="project" value="InterPro"/>
</dbReference>
<dbReference type="AlphaFoldDB" id="A0A426RRY3"/>
<evidence type="ECO:0000313" key="3">
    <source>
        <dbReference type="Proteomes" id="UP000268553"/>
    </source>
</evidence>
<gene>
    <name evidence="2" type="ORF">D7D48_02385</name>
</gene>
<evidence type="ECO:0000259" key="1">
    <source>
        <dbReference type="PROSITE" id="PS51186"/>
    </source>
</evidence>
<sequence>MTIRVRSLTDKQERYAAISALSDLRIRIFRGWPYLYDGTAEYEAAYLAEFISEPNAVLVVATDDDVIVGAATASPMVGQKPEFQLPLRVYGLDVEQIFYFGESVLLPEYQGQGLGHQFFDAREAAARAAGATQASFCAVVRPDDHPMRPQAPRDLAPFWRSRGYAPVDGLTAMLEWQDLGAADESAHPMQFWMRDL</sequence>
<dbReference type="SUPFAM" id="SSF55729">
    <property type="entry name" value="Acyl-CoA N-acyltransferases (Nat)"/>
    <property type="match status" value="1"/>
</dbReference>
<dbReference type="RefSeq" id="WP_125229777.1">
    <property type="nucleotide sequence ID" value="NZ_RWJI01000001.1"/>
</dbReference>
<dbReference type="Gene3D" id="3.40.630.30">
    <property type="match status" value="1"/>
</dbReference>
<name>A0A426RRY3_9SPHN</name>
<feature type="domain" description="N-acetyltransferase" evidence="1">
    <location>
        <begin position="3"/>
        <end position="194"/>
    </location>
</feature>
<keyword evidence="2" id="KW-0808">Transferase</keyword>
<protein>
    <submittedName>
        <fullName evidence="2">GNAT family N-acetyltransferase</fullName>
    </submittedName>
</protein>
<proteinExistence type="predicted"/>
<organism evidence="2 3">
    <name type="scientific">Sphingorhabdus wooponensis</name>
    <dbReference type="NCBI Taxonomy" id="940136"/>
    <lineage>
        <taxon>Bacteria</taxon>
        <taxon>Pseudomonadati</taxon>
        <taxon>Pseudomonadota</taxon>
        <taxon>Alphaproteobacteria</taxon>
        <taxon>Sphingomonadales</taxon>
        <taxon>Sphingomonadaceae</taxon>
        <taxon>Sphingorhabdus</taxon>
    </lineage>
</organism>
<dbReference type="Pfam" id="PF00583">
    <property type="entry name" value="Acetyltransf_1"/>
    <property type="match status" value="1"/>
</dbReference>
<evidence type="ECO:0000313" key="2">
    <source>
        <dbReference type="EMBL" id="RRQ51762.1"/>
    </source>
</evidence>
<dbReference type="OrthoDB" id="187903at2"/>
<accession>A0A426RRY3</accession>
<keyword evidence="3" id="KW-1185">Reference proteome</keyword>
<dbReference type="Proteomes" id="UP000268553">
    <property type="component" value="Unassembled WGS sequence"/>
</dbReference>
<reference evidence="2 3" key="1">
    <citation type="submission" date="2018-12" db="EMBL/GenBank/DDBJ databases">
        <authorList>
            <person name="Kim S.-J."/>
            <person name="Jung G.-Y."/>
        </authorList>
    </citation>
    <scope>NUCLEOTIDE SEQUENCE [LARGE SCALE GENOMIC DNA]</scope>
    <source>
        <strain evidence="2 3">03SU3-P</strain>
    </source>
</reference>
<dbReference type="InterPro" id="IPR000182">
    <property type="entry name" value="GNAT_dom"/>
</dbReference>
<comment type="caution">
    <text evidence="2">The sequence shown here is derived from an EMBL/GenBank/DDBJ whole genome shotgun (WGS) entry which is preliminary data.</text>
</comment>
<dbReference type="EMBL" id="RWJI01000001">
    <property type="protein sequence ID" value="RRQ51762.1"/>
    <property type="molecule type" value="Genomic_DNA"/>
</dbReference>
<dbReference type="PROSITE" id="PS51186">
    <property type="entry name" value="GNAT"/>
    <property type="match status" value="1"/>
</dbReference>